<dbReference type="GO" id="GO:0003700">
    <property type="term" value="F:DNA-binding transcription factor activity"/>
    <property type="evidence" value="ECO:0007669"/>
    <property type="project" value="TreeGrafter"/>
</dbReference>
<dbReference type="AlphaFoldDB" id="A0A7C3EL26"/>
<evidence type="ECO:0000256" key="1">
    <source>
        <dbReference type="ARBA" id="ARBA00023125"/>
    </source>
</evidence>
<dbReference type="GO" id="GO:0005829">
    <property type="term" value="C:cytosol"/>
    <property type="evidence" value="ECO:0007669"/>
    <property type="project" value="TreeGrafter"/>
</dbReference>
<keyword evidence="1" id="KW-0238">DNA-binding</keyword>
<dbReference type="PROSITE" id="PS01332">
    <property type="entry name" value="HTH_RRF2_1"/>
    <property type="match status" value="1"/>
</dbReference>
<dbReference type="SUPFAM" id="SSF46785">
    <property type="entry name" value="Winged helix' DNA-binding domain"/>
    <property type="match status" value="1"/>
</dbReference>
<name>A0A7C3EL26_9SPIR</name>
<reference evidence="2" key="1">
    <citation type="journal article" date="2020" name="mSystems">
        <title>Genome- and Community-Level Interaction Insights into Carbon Utilization and Element Cycling Functions of Hydrothermarchaeota in Hydrothermal Sediment.</title>
        <authorList>
            <person name="Zhou Z."/>
            <person name="Liu Y."/>
            <person name="Xu W."/>
            <person name="Pan J."/>
            <person name="Luo Z.H."/>
            <person name="Li M."/>
        </authorList>
    </citation>
    <scope>NUCLEOTIDE SEQUENCE [LARGE SCALE GENOMIC DNA]</scope>
    <source>
        <strain evidence="2">SpSt-503</strain>
    </source>
</reference>
<dbReference type="InterPro" id="IPR036388">
    <property type="entry name" value="WH-like_DNA-bd_sf"/>
</dbReference>
<dbReference type="EMBL" id="DSVL01000275">
    <property type="protein sequence ID" value="HFH29629.1"/>
    <property type="molecule type" value="Genomic_DNA"/>
</dbReference>
<sequence>MRITTRGRYALRATLALARLSMDGSPVSISRLSEKEQISSVFLEQIFFKLRKAGIVESVRGPGGGFRIAKPLNQITAKDVLDAAGEGLVLSPCGNIKKSCSHLNDCVSFAIWAEATEMVNNFFSSMTLDSIIKKYIIQFEHDTAKCND</sequence>
<organism evidence="2">
    <name type="scientific">Gracilinema caldarium</name>
    <dbReference type="NCBI Taxonomy" id="215591"/>
    <lineage>
        <taxon>Bacteria</taxon>
        <taxon>Pseudomonadati</taxon>
        <taxon>Spirochaetota</taxon>
        <taxon>Spirochaetia</taxon>
        <taxon>Spirochaetales</taxon>
        <taxon>Breznakiellaceae</taxon>
        <taxon>Gracilinema</taxon>
    </lineage>
</organism>
<protein>
    <submittedName>
        <fullName evidence="2">Rrf2 family transcriptional regulator</fullName>
    </submittedName>
</protein>
<accession>A0A7C3EL26</accession>
<evidence type="ECO:0000313" key="2">
    <source>
        <dbReference type="EMBL" id="HFH29629.1"/>
    </source>
</evidence>
<dbReference type="Gene3D" id="1.10.10.10">
    <property type="entry name" value="Winged helix-like DNA-binding domain superfamily/Winged helix DNA-binding domain"/>
    <property type="match status" value="1"/>
</dbReference>
<proteinExistence type="predicted"/>
<gene>
    <name evidence="2" type="ORF">ENS59_08990</name>
</gene>
<dbReference type="Pfam" id="PF02082">
    <property type="entry name" value="Rrf2"/>
    <property type="match status" value="1"/>
</dbReference>
<dbReference type="GO" id="GO:0003677">
    <property type="term" value="F:DNA binding"/>
    <property type="evidence" value="ECO:0007669"/>
    <property type="project" value="UniProtKB-KW"/>
</dbReference>
<dbReference type="InterPro" id="IPR030489">
    <property type="entry name" value="TR_Rrf2-type_CS"/>
</dbReference>
<dbReference type="PROSITE" id="PS51197">
    <property type="entry name" value="HTH_RRF2_2"/>
    <property type="match status" value="1"/>
</dbReference>
<dbReference type="PANTHER" id="PTHR33221">
    <property type="entry name" value="WINGED HELIX-TURN-HELIX TRANSCRIPTIONAL REGULATOR, RRF2 FAMILY"/>
    <property type="match status" value="1"/>
</dbReference>
<dbReference type="NCBIfam" id="TIGR00738">
    <property type="entry name" value="rrf2_super"/>
    <property type="match status" value="1"/>
</dbReference>
<dbReference type="PANTHER" id="PTHR33221:SF5">
    <property type="entry name" value="HTH-TYPE TRANSCRIPTIONAL REGULATOR ISCR"/>
    <property type="match status" value="1"/>
</dbReference>
<dbReference type="InterPro" id="IPR000944">
    <property type="entry name" value="Tscrpt_reg_Rrf2"/>
</dbReference>
<dbReference type="InterPro" id="IPR036390">
    <property type="entry name" value="WH_DNA-bd_sf"/>
</dbReference>
<comment type="caution">
    <text evidence="2">The sequence shown here is derived from an EMBL/GenBank/DDBJ whole genome shotgun (WGS) entry which is preliminary data.</text>
</comment>